<keyword evidence="2" id="KW-1185">Reference proteome</keyword>
<sequence length="101" mass="12013">MRIIQNRIRERVSLLKLETIFLLRCALNMPFSDRLVPHLNKLPENVKFQIIFLVPLIFFWSTITQKINFDELLIFCFCSKNHNAIFFLIFVNSLHCSRTIG</sequence>
<organism evidence="1 2">
    <name type="scientific">Brachionus plicatilis</name>
    <name type="common">Marine rotifer</name>
    <name type="synonym">Brachionus muelleri</name>
    <dbReference type="NCBI Taxonomy" id="10195"/>
    <lineage>
        <taxon>Eukaryota</taxon>
        <taxon>Metazoa</taxon>
        <taxon>Spiralia</taxon>
        <taxon>Gnathifera</taxon>
        <taxon>Rotifera</taxon>
        <taxon>Eurotatoria</taxon>
        <taxon>Monogononta</taxon>
        <taxon>Pseudotrocha</taxon>
        <taxon>Ploima</taxon>
        <taxon>Brachionidae</taxon>
        <taxon>Brachionus</taxon>
    </lineage>
</organism>
<evidence type="ECO:0000313" key="1">
    <source>
        <dbReference type="EMBL" id="RNA15726.1"/>
    </source>
</evidence>
<dbReference type="AlphaFoldDB" id="A0A3M7QWJ4"/>
<comment type="caution">
    <text evidence="1">The sequence shown here is derived from an EMBL/GenBank/DDBJ whole genome shotgun (WGS) entry which is preliminary data.</text>
</comment>
<protein>
    <submittedName>
        <fullName evidence="1">Uncharacterized protein</fullName>
    </submittedName>
</protein>
<reference evidence="1 2" key="1">
    <citation type="journal article" date="2018" name="Sci. Rep.">
        <title>Genomic signatures of local adaptation to the degree of environmental predictability in rotifers.</title>
        <authorList>
            <person name="Franch-Gras L."/>
            <person name="Hahn C."/>
            <person name="Garcia-Roger E.M."/>
            <person name="Carmona M.J."/>
            <person name="Serra M."/>
            <person name="Gomez A."/>
        </authorList>
    </citation>
    <scope>NUCLEOTIDE SEQUENCE [LARGE SCALE GENOMIC DNA]</scope>
    <source>
        <strain evidence="1">HYR1</strain>
    </source>
</reference>
<proteinExistence type="predicted"/>
<dbReference type="EMBL" id="REGN01004899">
    <property type="protein sequence ID" value="RNA15726.1"/>
    <property type="molecule type" value="Genomic_DNA"/>
</dbReference>
<accession>A0A3M7QWJ4</accession>
<name>A0A3M7QWJ4_BRAPC</name>
<gene>
    <name evidence="1" type="ORF">BpHYR1_021768</name>
</gene>
<evidence type="ECO:0000313" key="2">
    <source>
        <dbReference type="Proteomes" id="UP000276133"/>
    </source>
</evidence>
<dbReference type="Proteomes" id="UP000276133">
    <property type="component" value="Unassembled WGS sequence"/>
</dbReference>